<dbReference type="InterPro" id="IPR012939">
    <property type="entry name" value="Glyco_hydro_92"/>
</dbReference>
<gene>
    <name evidence="4" type="ORF">PCOR1329_LOCUS72033</name>
</gene>
<dbReference type="InterPro" id="IPR050883">
    <property type="entry name" value="PNGase"/>
</dbReference>
<dbReference type="InterPro" id="IPR008928">
    <property type="entry name" value="6-hairpin_glycosidase_sf"/>
</dbReference>
<feature type="domain" description="Glycosyl hydrolase family 92" evidence="2">
    <location>
        <begin position="216"/>
        <end position="429"/>
    </location>
</feature>
<sequence length="455" mass="49958">MVVHQDFLLRLKSTSFKGLKCSHQPSPWLGDWGYFSIMPNIGNAKLLDTGPAEDADSGPADIPPPIFRQGAPWLQYSPSESTWKPYLFSTSLGTAGSLDRIKFEFTPTSHAGAGRVIFSPGSTEDGAIEVQVPKGLTITNGRILSGYTTTAEGQVPDGFQLYFVMNFSRQPIRVDDQSCFASALGFSKCSLTRIIFGPDAGTVEFGVATSLISLEQAALNLKQQVSGKTFEEVAEEGRRVWSQALGRVSVEMQDDEQHKVFYTNLWKSMLFPRFLQEQDKHGHEMHYSPFNGLVQPGKLAVDSGFWDAYHTVYPLNSVVFPENLGHLMDAWVNAYNENGWIPQWASPGNRDSMVGTMSDVSVADAIVKSEAGGFSFDLQTAYEAIRKDATEPPMDWDKRGGRPGLAEYNESSFVVEGATVSRRTVSQGVPTSRQALMGARRARSPSTSTTACCSR</sequence>
<dbReference type="Gene3D" id="2.70.98.10">
    <property type="match status" value="1"/>
</dbReference>
<dbReference type="EMBL" id="CAUYUJ010019600">
    <property type="protein sequence ID" value="CAK0892341.1"/>
    <property type="molecule type" value="Genomic_DNA"/>
</dbReference>
<protein>
    <recommendedName>
        <fullName evidence="6">Alpha-1,2-mannosidase</fullName>
    </recommendedName>
</protein>
<dbReference type="PANTHER" id="PTHR12143">
    <property type="entry name" value="PEPTIDE N-GLYCANASE PNGASE -RELATED"/>
    <property type="match status" value="1"/>
</dbReference>
<organism evidence="4 5">
    <name type="scientific">Prorocentrum cordatum</name>
    <dbReference type="NCBI Taxonomy" id="2364126"/>
    <lineage>
        <taxon>Eukaryota</taxon>
        <taxon>Sar</taxon>
        <taxon>Alveolata</taxon>
        <taxon>Dinophyceae</taxon>
        <taxon>Prorocentrales</taxon>
        <taxon>Prorocentraceae</taxon>
        <taxon>Prorocentrum</taxon>
    </lineage>
</organism>
<evidence type="ECO:0000259" key="3">
    <source>
        <dbReference type="Pfam" id="PF17678"/>
    </source>
</evidence>
<reference evidence="4" key="1">
    <citation type="submission" date="2023-10" db="EMBL/GenBank/DDBJ databases">
        <authorList>
            <person name="Chen Y."/>
            <person name="Shah S."/>
            <person name="Dougan E. K."/>
            <person name="Thang M."/>
            <person name="Chan C."/>
        </authorList>
    </citation>
    <scope>NUCLEOTIDE SEQUENCE [LARGE SCALE GENOMIC DNA]</scope>
</reference>
<evidence type="ECO:0008006" key="6">
    <source>
        <dbReference type="Google" id="ProtNLM"/>
    </source>
</evidence>
<evidence type="ECO:0000313" key="5">
    <source>
        <dbReference type="Proteomes" id="UP001189429"/>
    </source>
</evidence>
<dbReference type="InterPro" id="IPR014718">
    <property type="entry name" value="GH-type_carb-bd"/>
</dbReference>
<dbReference type="PANTHER" id="PTHR12143:SF43">
    <property type="entry name" value="PUTATIVE-RELATED"/>
    <property type="match status" value="1"/>
</dbReference>
<comment type="caution">
    <text evidence="4">The sequence shown here is derived from an EMBL/GenBank/DDBJ whole genome shotgun (WGS) entry which is preliminary data.</text>
</comment>
<proteinExistence type="predicted"/>
<feature type="region of interest" description="Disordered" evidence="1">
    <location>
        <begin position="436"/>
        <end position="455"/>
    </location>
</feature>
<dbReference type="InterPro" id="IPR041371">
    <property type="entry name" value="GH92_N"/>
</dbReference>
<evidence type="ECO:0000313" key="4">
    <source>
        <dbReference type="EMBL" id="CAK0892341.1"/>
    </source>
</evidence>
<name>A0ABN9X414_9DINO</name>
<dbReference type="Gene3D" id="1.20.1050.60">
    <property type="entry name" value="alpha-1,2-mannosidase"/>
    <property type="match status" value="1"/>
</dbReference>
<feature type="domain" description="Glycosyl hydrolase family 92 N-terminal" evidence="3">
    <location>
        <begin position="13"/>
        <end position="171"/>
    </location>
</feature>
<dbReference type="Pfam" id="PF07971">
    <property type="entry name" value="Glyco_hydro_92"/>
    <property type="match status" value="1"/>
</dbReference>
<feature type="compositionally biased region" description="Polar residues" evidence="1">
    <location>
        <begin position="444"/>
        <end position="455"/>
    </location>
</feature>
<evidence type="ECO:0000256" key="1">
    <source>
        <dbReference type="SAM" id="MobiDB-lite"/>
    </source>
</evidence>
<dbReference type="SUPFAM" id="SSF48208">
    <property type="entry name" value="Six-hairpin glycosidases"/>
    <property type="match status" value="1"/>
</dbReference>
<evidence type="ECO:0000259" key="2">
    <source>
        <dbReference type="Pfam" id="PF07971"/>
    </source>
</evidence>
<accession>A0ABN9X414</accession>
<keyword evidence="5" id="KW-1185">Reference proteome</keyword>
<dbReference type="Proteomes" id="UP001189429">
    <property type="component" value="Unassembled WGS sequence"/>
</dbReference>
<dbReference type="Pfam" id="PF17678">
    <property type="entry name" value="Glyco_hydro_92N"/>
    <property type="match status" value="1"/>
</dbReference>